<feature type="region of interest" description="Disordered" evidence="4">
    <location>
        <begin position="1"/>
        <end position="25"/>
    </location>
</feature>
<evidence type="ECO:0000313" key="7">
    <source>
        <dbReference type="Proteomes" id="UP000292003"/>
    </source>
</evidence>
<dbReference type="SMART" id="SM00342">
    <property type="entry name" value="HTH_ARAC"/>
    <property type="match status" value="1"/>
</dbReference>
<keyword evidence="1" id="KW-0805">Transcription regulation</keyword>
<organism evidence="6 7">
    <name type="scientific">Amycolatopsis suaedae</name>
    <dbReference type="NCBI Taxonomy" id="2510978"/>
    <lineage>
        <taxon>Bacteria</taxon>
        <taxon>Bacillati</taxon>
        <taxon>Actinomycetota</taxon>
        <taxon>Actinomycetes</taxon>
        <taxon>Pseudonocardiales</taxon>
        <taxon>Pseudonocardiaceae</taxon>
        <taxon>Amycolatopsis</taxon>
    </lineage>
</organism>
<dbReference type="Gene3D" id="1.10.10.60">
    <property type="entry name" value="Homeodomain-like"/>
    <property type="match status" value="2"/>
</dbReference>
<dbReference type="Proteomes" id="UP000292003">
    <property type="component" value="Unassembled WGS sequence"/>
</dbReference>
<dbReference type="RefSeq" id="WP_130477953.1">
    <property type="nucleotide sequence ID" value="NZ_SFCC01000013.1"/>
</dbReference>
<dbReference type="InterPro" id="IPR050204">
    <property type="entry name" value="AraC_XylS_family_regulators"/>
</dbReference>
<evidence type="ECO:0000256" key="3">
    <source>
        <dbReference type="ARBA" id="ARBA00023163"/>
    </source>
</evidence>
<keyword evidence="2" id="KW-0238">DNA-binding</keyword>
<accession>A0A4Q7J2K3</accession>
<name>A0A4Q7J2K3_9PSEU</name>
<feature type="compositionally biased region" description="Basic and acidic residues" evidence="4">
    <location>
        <begin position="1"/>
        <end position="11"/>
    </location>
</feature>
<dbReference type="PANTHER" id="PTHR46796:SF2">
    <property type="entry name" value="TRANSCRIPTIONAL REGULATORY PROTEIN"/>
    <property type="match status" value="1"/>
</dbReference>
<dbReference type="InterPro" id="IPR009057">
    <property type="entry name" value="Homeodomain-like_sf"/>
</dbReference>
<dbReference type="EMBL" id="SFCC01000013">
    <property type="protein sequence ID" value="RZQ61139.1"/>
    <property type="molecule type" value="Genomic_DNA"/>
</dbReference>
<evidence type="ECO:0000256" key="1">
    <source>
        <dbReference type="ARBA" id="ARBA00023015"/>
    </source>
</evidence>
<dbReference type="OrthoDB" id="9816011at2"/>
<proteinExistence type="predicted"/>
<reference evidence="6 7" key="1">
    <citation type="submission" date="2019-02" db="EMBL/GenBank/DDBJ databases">
        <title>Draft genome sequence of Amycolatopsis sp. 8-3EHSu isolated from roots of Suaeda maritima.</title>
        <authorList>
            <person name="Duangmal K."/>
            <person name="Chantavorakit T."/>
        </authorList>
    </citation>
    <scope>NUCLEOTIDE SEQUENCE [LARGE SCALE GENOMIC DNA]</scope>
    <source>
        <strain evidence="6 7">8-3EHSu</strain>
    </source>
</reference>
<dbReference type="InterPro" id="IPR018060">
    <property type="entry name" value="HTH_AraC"/>
</dbReference>
<dbReference type="PROSITE" id="PS01124">
    <property type="entry name" value="HTH_ARAC_FAMILY_2"/>
    <property type="match status" value="1"/>
</dbReference>
<dbReference type="Pfam" id="PF12833">
    <property type="entry name" value="HTH_18"/>
    <property type="match status" value="1"/>
</dbReference>
<evidence type="ECO:0000259" key="5">
    <source>
        <dbReference type="PROSITE" id="PS01124"/>
    </source>
</evidence>
<evidence type="ECO:0000256" key="4">
    <source>
        <dbReference type="SAM" id="MobiDB-lite"/>
    </source>
</evidence>
<dbReference type="GO" id="GO:0043565">
    <property type="term" value="F:sequence-specific DNA binding"/>
    <property type="evidence" value="ECO:0007669"/>
    <property type="project" value="InterPro"/>
</dbReference>
<evidence type="ECO:0000313" key="6">
    <source>
        <dbReference type="EMBL" id="RZQ61139.1"/>
    </source>
</evidence>
<sequence>MVKLHVADRGQARGADPGARTEPEPCLRPAVHQAISAMHARYFEPLTLTELAAEVYVSPFHFSRIFARAVGVTPGRYLTAVRLFEAKRLLLTTSLTVSDIVCGVGYSSVGTFTSRFTRAVGMTPTQFRDPEVGELLIALSPRLRRVPSVHQLRESNVGCVPAPSGGGVVTGHVDVAGTAANLVIGVFPDAVPQRGPVAFTGRSDAGSTDFVIEGVPDGEWVVMAVAEHPGPAVTPFTVGSARCVVRRGSGTVTRLSLRAPRPTDPPIAITLAGRQYPTANHMHAGRPRLRAVAAPGGIREVHDVRPAA</sequence>
<dbReference type="PANTHER" id="PTHR46796">
    <property type="entry name" value="HTH-TYPE TRANSCRIPTIONAL ACTIVATOR RHAS-RELATED"/>
    <property type="match status" value="1"/>
</dbReference>
<keyword evidence="3" id="KW-0804">Transcription</keyword>
<feature type="domain" description="HTH araC/xylS-type" evidence="5">
    <location>
        <begin position="32"/>
        <end position="130"/>
    </location>
</feature>
<keyword evidence="7" id="KW-1185">Reference proteome</keyword>
<evidence type="ECO:0000256" key="2">
    <source>
        <dbReference type="ARBA" id="ARBA00023125"/>
    </source>
</evidence>
<dbReference type="AlphaFoldDB" id="A0A4Q7J2K3"/>
<dbReference type="SUPFAM" id="SSF46689">
    <property type="entry name" value="Homeodomain-like"/>
    <property type="match status" value="2"/>
</dbReference>
<gene>
    <name evidence="6" type="ORF">EWH70_24975</name>
</gene>
<protein>
    <submittedName>
        <fullName evidence="6">AraC family transcriptional regulator</fullName>
    </submittedName>
</protein>
<comment type="caution">
    <text evidence="6">The sequence shown here is derived from an EMBL/GenBank/DDBJ whole genome shotgun (WGS) entry which is preliminary data.</text>
</comment>
<dbReference type="GO" id="GO:0003700">
    <property type="term" value="F:DNA-binding transcription factor activity"/>
    <property type="evidence" value="ECO:0007669"/>
    <property type="project" value="InterPro"/>
</dbReference>